<evidence type="ECO:0000313" key="2">
    <source>
        <dbReference type="EMBL" id="SCZ81324.1"/>
    </source>
</evidence>
<name>A0A1G5S4M8_9FIRM</name>
<dbReference type="Gene3D" id="3.50.40.10">
    <property type="entry name" value="Phenylalanyl-trna Synthetase, Chain B, domain 3"/>
    <property type="match status" value="1"/>
</dbReference>
<dbReference type="AlphaFoldDB" id="A0A1G5S4M8"/>
<dbReference type="SUPFAM" id="SSF56037">
    <property type="entry name" value="PheT/TilS domain"/>
    <property type="match status" value="1"/>
</dbReference>
<evidence type="ECO:0000313" key="3">
    <source>
        <dbReference type="Proteomes" id="UP000199208"/>
    </source>
</evidence>
<dbReference type="PANTHER" id="PTHR39209">
    <property type="match status" value="1"/>
</dbReference>
<dbReference type="PANTHER" id="PTHR39209:SF2">
    <property type="entry name" value="CYTOPLASMIC PROTEIN"/>
    <property type="match status" value="1"/>
</dbReference>
<sequence length="233" mass="25956">MKFMVEDAVFDKLPDYIVGVVVARGIDVLRHTHMPQDVLRSGESVFRDRHCLCDYKESADLVPYRDAFERVGINPNRFPSSIEAMGKRVMNGGALPFIHPVIDLVNGISLNFSVPMGAHDLDQLGGDFEVRFSREGETFVALGSDQEESLPAGELIYGDASRVRTRRWIWRQSEWGKVTPDSRNVLFPVDGFSGQNLEQVLAARDQLASALAGEFGALVSVHLIDREHTSINV</sequence>
<organism evidence="2 3">
    <name type="scientific">Acidaminobacter hydrogenoformans DSM 2784</name>
    <dbReference type="NCBI Taxonomy" id="1120920"/>
    <lineage>
        <taxon>Bacteria</taxon>
        <taxon>Bacillati</taxon>
        <taxon>Bacillota</taxon>
        <taxon>Clostridia</taxon>
        <taxon>Peptostreptococcales</taxon>
        <taxon>Acidaminobacteraceae</taxon>
        <taxon>Acidaminobacter</taxon>
    </lineage>
</organism>
<keyword evidence="3" id="KW-1185">Reference proteome</keyword>
<dbReference type="SMART" id="SM00873">
    <property type="entry name" value="B3_4"/>
    <property type="match status" value="1"/>
</dbReference>
<protein>
    <submittedName>
        <fullName evidence="2">B3/B4 domain-containing protein (DNA/RNA-binding domain of Phe-tRNA-synthetase)</fullName>
    </submittedName>
</protein>
<dbReference type="STRING" id="1120920.SAMN03080599_02730"/>
<reference evidence="2 3" key="1">
    <citation type="submission" date="2016-10" db="EMBL/GenBank/DDBJ databases">
        <authorList>
            <person name="de Groot N.N."/>
        </authorList>
    </citation>
    <scope>NUCLEOTIDE SEQUENCE [LARGE SCALE GENOMIC DNA]</scope>
    <source>
        <strain evidence="2 3">DSM 2784</strain>
    </source>
</reference>
<dbReference type="Pfam" id="PF03483">
    <property type="entry name" value="B3_4"/>
    <property type="match status" value="1"/>
</dbReference>
<dbReference type="GO" id="GO:0004826">
    <property type="term" value="F:phenylalanine-tRNA ligase activity"/>
    <property type="evidence" value="ECO:0007669"/>
    <property type="project" value="InterPro"/>
</dbReference>
<feature type="domain" description="B3/B4 tRNA-binding" evidence="1">
    <location>
        <begin position="62"/>
        <end position="216"/>
    </location>
</feature>
<proteinExistence type="predicted"/>
<accession>A0A1G5S4M8</accession>
<dbReference type="GO" id="GO:0003723">
    <property type="term" value="F:RNA binding"/>
    <property type="evidence" value="ECO:0007669"/>
    <property type="project" value="InterPro"/>
</dbReference>
<evidence type="ECO:0000259" key="1">
    <source>
        <dbReference type="SMART" id="SM00873"/>
    </source>
</evidence>
<dbReference type="OrthoDB" id="276580at2"/>
<dbReference type="Proteomes" id="UP000199208">
    <property type="component" value="Unassembled WGS sequence"/>
</dbReference>
<dbReference type="InterPro" id="IPR020825">
    <property type="entry name" value="Phe-tRNA_synthase-like_B3/B4"/>
</dbReference>
<dbReference type="InterPro" id="IPR005146">
    <property type="entry name" value="B3/B4_tRNA-bd"/>
</dbReference>
<dbReference type="EMBL" id="FMWL01000018">
    <property type="protein sequence ID" value="SCZ81324.1"/>
    <property type="molecule type" value="Genomic_DNA"/>
</dbReference>
<gene>
    <name evidence="2" type="ORF">SAMN03080599_02730</name>
</gene>